<keyword evidence="3 7" id="KW-0812">Transmembrane</keyword>
<dbReference type="PROSITE" id="PS50850">
    <property type="entry name" value="MFS"/>
    <property type="match status" value="1"/>
</dbReference>
<feature type="transmembrane region" description="Helical" evidence="7">
    <location>
        <begin position="291"/>
        <end position="312"/>
    </location>
</feature>
<feature type="region of interest" description="Disordered" evidence="6">
    <location>
        <begin position="556"/>
        <end position="692"/>
    </location>
</feature>
<dbReference type="EMBL" id="JAUTDP010000006">
    <property type="protein sequence ID" value="KAK3398627.1"/>
    <property type="molecule type" value="Genomic_DNA"/>
</dbReference>
<dbReference type="Pfam" id="PF07690">
    <property type="entry name" value="MFS_1"/>
    <property type="match status" value="1"/>
</dbReference>
<feature type="compositionally biased region" description="Polar residues" evidence="6">
    <location>
        <begin position="583"/>
        <end position="600"/>
    </location>
</feature>
<name>A0AAE0PF35_SORBR</name>
<evidence type="ECO:0000256" key="7">
    <source>
        <dbReference type="SAM" id="Phobius"/>
    </source>
</evidence>
<proteinExistence type="predicted"/>
<dbReference type="InterPro" id="IPR036259">
    <property type="entry name" value="MFS_trans_sf"/>
</dbReference>
<feature type="transmembrane region" description="Helical" evidence="7">
    <location>
        <begin position="533"/>
        <end position="551"/>
    </location>
</feature>
<feature type="transmembrane region" description="Helical" evidence="7">
    <location>
        <begin position="395"/>
        <end position="414"/>
    </location>
</feature>
<feature type="compositionally biased region" description="Pro residues" evidence="6">
    <location>
        <begin position="562"/>
        <end position="571"/>
    </location>
</feature>
<feature type="transmembrane region" description="Helical" evidence="7">
    <location>
        <begin position="369"/>
        <end position="388"/>
    </location>
</feature>
<feature type="transmembrane region" description="Helical" evidence="7">
    <location>
        <begin position="160"/>
        <end position="184"/>
    </location>
</feature>
<dbReference type="GO" id="GO:0005886">
    <property type="term" value="C:plasma membrane"/>
    <property type="evidence" value="ECO:0007669"/>
    <property type="project" value="TreeGrafter"/>
</dbReference>
<feature type="transmembrane region" description="Helical" evidence="7">
    <location>
        <begin position="225"/>
        <end position="244"/>
    </location>
</feature>
<feature type="compositionally biased region" description="Basic and acidic residues" evidence="6">
    <location>
        <begin position="661"/>
        <end position="671"/>
    </location>
</feature>
<feature type="transmembrane region" description="Helical" evidence="7">
    <location>
        <begin position="105"/>
        <end position="123"/>
    </location>
</feature>
<comment type="caution">
    <text evidence="9">The sequence shown here is derived from an EMBL/GenBank/DDBJ whole genome shotgun (WGS) entry which is preliminary data.</text>
</comment>
<keyword evidence="2" id="KW-0813">Transport</keyword>
<evidence type="ECO:0000256" key="1">
    <source>
        <dbReference type="ARBA" id="ARBA00004141"/>
    </source>
</evidence>
<evidence type="ECO:0000259" key="8">
    <source>
        <dbReference type="PROSITE" id="PS50850"/>
    </source>
</evidence>
<evidence type="ECO:0000313" key="10">
    <source>
        <dbReference type="Proteomes" id="UP001281003"/>
    </source>
</evidence>
<reference evidence="9" key="2">
    <citation type="submission" date="2023-07" db="EMBL/GenBank/DDBJ databases">
        <authorList>
            <consortium name="Lawrence Berkeley National Laboratory"/>
            <person name="Haridas S."/>
            <person name="Hensen N."/>
            <person name="Bonometti L."/>
            <person name="Westerberg I."/>
            <person name="Brannstrom I.O."/>
            <person name="Guillou S."/>
            <person name="Cros-Aarteil S."/>
            <person name="Calhoun S."/>
            <person name="Kuo A."/>
            <person name="Mondo S."/>
            <person name="Pangilinan J."/>
            <person name="Riley R."/>
            <person name="LaButti K."/>
            <person name="Andreopoulos B."/>
            <person name="Lipzen A."/>
            <person name="Chen C."/>
            <person name="Yanf M."/>
            <person name="Daum C."/>
            <person name="Ng V."/>
            <person name="Clum A."/>
            <person name="Steindorff A."/>
            <person name="Ohm R."/>
            <person name="Martin F."/>
            <person name="Silar P."/>
            <person name="Natvig D."/>
            <person name="Lalanne C."/>
            <person name="Gautier V."/>
            <person name="Ament-velasquez S.L."/>
            <person name="Kruys A."/>
            <person name="Hutchinson M.I."/>
            <person name="Powell A.J."/>
            <person name="Barry K."/>
            <person name="Miller A.N."/>
            <person name="Grigoriev I.V."/>
            <person name="Debuchy R."/>
            <person name="Gladieux P."/>
            <person name="Thoren M.H."/>
            <person name="Johannesson H."/>
        </authorList>
    </citation>
    <scope>NUCLEOTIDE SEQUENCE</scope>
    <source>
        <strain evidence="9">FGSC 1904</strain>
    </source>
</reference>
<dbReference type="PANTHER" id="PTHR23501:SF201">
    <property type="entry name" value="MFS AFLATOXIN EFFLUX PUMP"/>
    <property type="match status" value="1"/>
</dbReference>
<feature type="transmembrane region" description="Helical" evidence="7">
    <location>
        <begin position="426"/>
        <end position="448"/>
    </location>
</feature>
<keyword evidence="10" id="KW-1185">Reference proteome</keyword>
<reference evidence="9" key="1">
    <citation type="journal article" date="2023" name="Mol. Phylogenet. Evol.">
        <title>Genome-scale phylogeny and comparative genomics of the fungal order Sordariales.</title>
        <authorList>
            <person name="Hensen N."/>
            <person name="Bonometti L."/>
            <person name="Westerberg I."/>
            <person name="Brannstrom I.O."/>
            <person name="Guillou S."/>
            <person name="Cros-Aarteil S."/>
            <person name="Calhoun S."/>
            <person name="Haridas S."/>
            <person name="Kuo A."/>
            <person name="Mondo S."/>
            <person name="Pangilinan J."/>
            <person name="Riley R."/>
            <person name="LaButti K."/>
            <person name="Andreopoulos B."/>
            <person name="Lipzen A."/>
            <person name="Chen C."/>
            <person name="Yan M."/>
            <person name="Daum C."/>
            <person name="Ng V."/>
            <person name="Clum A."/>
            <person name="Steindorff A."/>
            <person name="Ohm R.A."/>
            <person name="Martin F."/>
            <person name="Silar P."/>
            <person name="Natvig D.O."/>
            <person name="Lalanne C."/>
            <person name="Gautier V."/>
            <person name="Ament-Velasquez S.L."/>
            <person name="Kruys A."/>
            <person name="Hutchinson M.I."/>
            <person name="Powell A.J."/>
            <person name="Barry K."/>
            <person name="Miller A.N."/>
            <person name="Grigoriev I.V."/>
            <person name="Debuchy R."/>
            <person name="Gladieux P."/>
            <person name="Hiltunen Thoren M."/>
            <person name="Johannesson H."/>
        </authorList>
    </citation>
    <scope>NUCLEOTIDE SEQUENCE</scope>
    <source>
        <strain evidence="9">FGSC 1904</strain>
    </source>
</reference>
<accession>A0AAE0PF35</accession>
<dbReference type="Proteomes" id="UP001281003">
    <property type="component" value="Unassembled WGS sequence"/>
</dbReference>
<organism evidence="9 10">
    <name type="scientific">Sordaria brevicollis</name>
    <dbReference type="NCBI Taxonomy" id="83679"/>
    <lineage>
        <taxon>Eukaryota</taxon>
        <taxon>Fungi</taxon>
        <taxon>Dikarya</taxon>
        <taxon>Ascomycota</taxon>
        <taxon>Pezizomycotina</taxon>
        <taxon>Sordariomycetes</taxon>
        <taxon>Sordariomycetidae</taxon>
        <taxon>Sordariales</taxon>
        <taxon>Sordariaceae</taxon>
        <taxon>Sordaria</taxon>
    </lineage>
</organism>
<feature type="transmembrane region" description="Helical" evidence="7">
    <location>
        <begin position="460"/>
        <end position="483"/>
    </location>
</feature>
<dbReference type="InterPro" id="IPR020846">
    <property type="entry name" value="MFS_dom"/>
</dbReference>
<feature type="compositionally biased region" description="Low complexity" evidence="6">
    <location>
        <begin position="1"/>
        <end position="16"/>
    </location>
</feature>
<evidence type="ECO:0000256" key="6">
    <source>
        <dbReference type="SAM" id="MobiDB-lite"/>
    </source>
</evidence>
<feature type="region of interest" description="Disordered" evidence="6">
    <location>
        <begin position="1"/>
        <end position="57"/>
    </location>
</feature>
<feature type="domain" description="Major facilitator superfamily (MFS) profile" evidence="8">
    <location>
        <begin position="70"/>
        <end position="556"/>
    </location>
</feature>
<dbReference type="AlphaFoldDB" id="A0AAE0PF35"/>
<feature type="transmembrane region" description="Helical" evidence="7">
    <location>
        <begin position="135"/>
        <end position="154"/>
    </location>
</feature>
<keyword evidence="4 7" id="KW-1133">Transmembrane helix</keyword>
<dbReference type="Gene3D" id="1.20.1250.20">
    <property type="entry name" value="MFS general substrate transporter like domains"/>
    <property type="match status" value="1"/>
</dbReference>
<feature type="transmembrane region" description="Helical" evidence="7">
    <location>
        <begin position="265"/>
        <end position="285"/>
    </location>
</feature>
<dbReference type="PANTHER" id="PTHR23501">
    <property type="entry name" value="MAJOR FACILITATOR SUPERFAMILY"/>
    <property type="match status" value="1"/>
</dbReference>
<feature type="transmembrane region" description="Helical" evidence="7">
    <location>
        <begin position="196"/>
        <end position="219"/>
    </location>
</feature>
<keyword evidence="5 7" id="KW-0472">Membrane</keyword>
<comment type="subcellular location">
    <subcellularLocation>
        <location evidence="1">Membrane</location>
        <topology evidence="1">Multi-pass membrane protein</topology>
    </subcellularLocation>
</comment>
<evidence type="ECO:0000256" key="3">
    <source>
        <dbReference type="ARBA" id="ARBA00022692"/>
    </source>
</evidence>
<feature type="compositionally biased region" description="Polar residues" evidence="6">
    <location>
        <begin position="672"/>
        <end position="682"/>
    </location>
</feature>
<evidence type="ECO:0000256" key="2">
    <source>
        <dbReference type="ARBA" id="ARBA00022448"/>
    </source>
</evidence>
<dbReference type="CDD" id="cd17502">
    <property type="entry name" value="MFS_Azr1_MDR_like"/>
    <property type="match status" value="1"/>
</dbReference>
<evidence type="ECO:0000313" key="9">
    <source>
        <dbReference type="EMBL" id="KAK3398627.1"/>
    </source>
</evidence>
<sequence length="692" mass="74326">MATVSRSTTSLSSSGKSSHHNRPGDDSRGAGSMAEPNDVEKLSPTPPPAGPQQPTEDDLYKPKSPMFWLTLLCNFMALFLVALDRTIIATAVPRISDEFNALGDIGWYGSAYMLTTSCAQLVYGRIYKFYDMKWVFLVSVVVFEIGSAICGAAPSSTVFIVGRAIAGAASAGIFSGCMLIMIPMIPLHRRPAFQGLFGMVFGIASVMGPLIGGGFTSGATWRWCFYINLPIGAVSFIFMVFFWNPPKEKRAPASVAAHIKRLDPIGMVFFLPGTVCLLLALQWAGSTYTWNSWRIILLFALFAACTAAFVVVQILKPKTAMVPPRVITQRSVAFGTSFTFFLAGSMLMMVYYVPIWFQTVKQVDPIKSGIYTLPLVLSLVVSSIIAGIITQKIGYYVPSMLVAPSIMSVGEGLMSTLNPGSPTSHWVAFQFLTGFGLGFGMQTSGLAIQTVLPKEDVSTGIAINFFVQQLGGAVFTSVGQTILSNLLVKRLAGIPGIGGHVIVNEGATQLTNEVPPEYKDRVIGAYNYACQRIFLASMGLAFASLLCAFGMEWKSVKKGRQGPPPSQPPATGPHGPNEGLLRSSPSCQPSGPSDGSTTNGLIMAKKESPAEGLPRQHLRSRTSRRSSLASEGRHSGVLTKPPPAHMMPGLPSSAKGSPRSSDQRMEHDTRLSHNSVPRTTSQEMRELPSPAA</sequence>
<protein>
    <submittedName>
        <fullName evidence="9">Aflatoxin efflux pump</fullName>
    </submittedName>
</protein>
<dbReference type="FunFam" id="1.20.1720.10:FF:000012">
    <property type="entry name" value="MFS toxin efflux pump (AflT)"/>
    <property type="match status" value="1"/>
</dbReference>
<dbReference type="SUPFAM" id="SSF103473">
    <property type="entry name" value="MFS general substrate transporter"/>
    <property type="match status" value="2"/>
</dbReference>
<dbReference type="FunFam" id="1.20.1250.20:FF:000196">
    <property type="entry name" value="MFS toxin efflux pump (AflT)"/>
    <property type="match status" value="1"/>
</dbReference>
<dbReference type="InterPro" id="IPR011701">
    <property type="entry name" value="MFS"/>
</dbReference>
<evidence type="ECO:0000256" key="4">
    <source>
        <dbReference type="ARBA" id="ARBA00022989"/>
    </source>
</evidence>
<feature type="transmembrane region" description="Helical" evidence="7">
    <location>
        <begin position="332"/>
        <end position="357"/>
    </location>
</feature>
<dbReference type="Gene3D" id="1.20.1720.10">
    <property type="entry name" value="Multidrug resistance protein D"/>
    <property type="match status" value="1"/>
</dbReference>
<gene>
    <name evidence="9" type="ORF">B0T20DRAFT_213947</name>
</gene>
<feature type="transmembrane region" description="Helical" evidence="7">
    <location>
        <begin position="67"/>
        <end position="93"/>
    </location>
</feature>
<dbReference type="GO" id="GO:0022857">
    <property type="term" value="F:transmembrane transporter activity"/>
    <property type="evidence" value="ECO:0007669"/>
    <property type="project" value="InterPro"/>
</dbReference>
<evidence type="ECO:0000256" key="5">
    <source>
        <dbReference type="ARBA" id="ARBA00023136"/>
    </source>
</evidence>